<evidence type="ECO:0000313" key="2">
    <source>
        <dbReference type="EMBL" id="AVM87575.1"/>
    </source>
</evidence>
<dbReference type="EMBL" id="MG600026">
    <property type="protein sequence ID" value="AVM87575.1"/>
    <property type="molecule type" value="Genomic_RNA"/>
</dbReference>
<organism evidence="2">
    <name type="scientific">Guangdong chinese water skink coronavirus</name>
    <dbReference type="NCBI Taxonomy" id="2116470"/>
    <lineage>
        <taxon>Viruses</taxon>
        <taxon>Riboviria</taxon>
        <taxon>Orthornavirae</taxon>
        <taxon>Pisuviricota</taxon>
        <taxon>Pisoniviricetes</taxon>
        <taxon>Nidovirales</taxon>
        <taxon>Cornidovirineae</taxon>
        <taxon>Coronaviridae</taxon>
    </lineage>
</organism>
<protein>
    <submittedName>
        <fullName evidence="2">Putative glycoprotein</fullName>
    </submittedName>
</protein>
<keyword evidence="1" id="KW-1133">Transmembrane helix</keyword>
<keyword evidence="1" id="KW-0472">Membrane</keyword>
<proteinExistence type="predicted"/>
<keyword evidence="1" id="KW-0812">Transmembrane</keyword>
<sequence>MLKVVILNMTRINMLFYFLLISSASAFNFSVLNNETFGGIFANFSANLSHLNLGTFLEDQDFGVRLDLYCESDTRIVSHDVNLCIGKTYTEGPFCNNFRDSFTLVKCYKHLIGGSFEYIKTFNFSRSINGSYLRNCSIALHYDFLHAACSVQSGLSRSEFLVDGEYIKYTLYSDDVEVTPFTFPGTRICNYYIQSNCVTGGFNSVSGTTGVFDRDLGFCYTGHIQAVSQYNRVFTCDTFGCYNAPIGSSAQSCRYSVSCLKYQTIIKPVRDMCFNSSTFMGLGNRATRPITSLPYLFCTGGFFSLLSTYYTMYQTRLYVGSGDTHVISGTGDPILRTDIAIFCRDSFRNCVAGIGGLPRNAFKNTPSYPMQYIPGHPEFYDVNHYTWPMVCPGFLAVGDVLDHSPTNIPYYDYVGKFLGIGGNYATDALSSFPVLYIGYLGTEYGLRVLYPGINVTNFNSSFTHCFGVNGTDNFCLFSFDSNFCNGRPATYCSTILYSNVTSLNFTFKNQLNNTLPYYVNVTVLETRNITINNTCFNHTIFETCFNYTEYVDRTEYIYVNVTEFVNNTEYITEFVPKYVNVTEFVVVNNTVFVDRNVTDYIYINNTRWLVQNCTNHTLIVYNDTFCSNCSLYLNESGCVLDNYFELGPGKMSVFSVGLVSVIVMLAILILLCISCICYNMFKENEIDYDLSKKYP</sequence>
<accession>A0A2P1GNJ4</accession>
<feature type="transmembrane region" description="Helical" evidence="1">
    <location>
        <begin position="653"/>
        <end position="681"/>
    </location>
</feature>
<reference evidence="2" key="1">
    <citation type="journal article" date="2018" name="Nature">
        <title>The evolutionary history of vertebrate RNA viruses.</title>
        <authorList>
            <person name="Shi M."/>
            <person name="Lin X.D."/>
            <person name="Chen X."/>
            <person name="Tian J.H."/>
            <person name="Chen L.J."/>
            <person name="Li K."/>
            <person name="Wang W."/>
            <person name="Eden J.S."/>
            <person name="Shen J.J."/>
            <person name="Liu L."/>
            <person name="Holmes E.C."/>
            <person name="Zhang Y.Z."/>
        </authorList>
    </citation>
    <scope>NUCLEOTIDE SEQUENCE</scope>
    <source>
        <strain evidence="2">ZGLXR118981</strain>
    </source>
</reference>
<name>A0A2P1GNJ4_9NIDO</name>
<evidence type="ECO:0000256" key="1">
    <source>
        <dbReference type="SAM" id="Phobius"/>
    </source>
</evidence>